<accession>A0A3M2LFH0</accession>
<feature type="chain" id="PRO_5018021378" evidence="1">
    <location>
        <begin position="21"/>
        <end position="106"/>
    </location>
</feature>
<evidence type="ECO:0000313" key="4">
    <source>
        <dbReference type="Proteomes" id="UP000279275"/>
    </source>
</evidence>
<dbReference type="RefSeq" id="WP_122186537.1">
    <property type="nucleotide sequence ID" value="NZ_RFFH01000001.1"/>
</dbReference>
<keyword evidence="4" id="KW-1185">Reference proteome</keyword>
<feature type="domain" description="DUF4333" evidence="2">
    <location>
        <begin position="17"/>
        <end position="91"/>
    </location>
</feature>
<evidence type="ECO:0000313" key="3">
    <source>
        <dbReference type="EMBL" id="RMI35560.1"/>
    </source>
</evidence>
<dbReference type="OrthoDB" id="3568721at2"/>
<feature type="signal peptide" evidence="1">
    <location>
        <begin position="1"/>
        <end position="20"/>
    </location>
</feature>
<name>A0A3M2LFH0_9NOCA</name>
<evidence type="ECO:0000256" key="1">
    <source>
        <dbReference type="SAM" id="SignalP"/>
    </source>
</evidence>
<dbReference type="EMBL" id="RFFH01000001">
    <property type="protein sequence ID" value="RMI35560.1"/>
    <property type="molecule type" value="Genomic_DNA"/>
</dbReference>
<protein>
    <submittedName>
        <fullName evidence="3">DUF4333 domain-containing protein</fullName>
    </submittedName>
</protein>
<reference evidence="3 4" key="1">
    <citation type="submission" date="2018-10" db="EMBL/GenBank/DDBJ databases">
        <title>Isolation from cow dung.</title>
        <authorList>
            <person name="Ling L."/>
        </authorList>
    </citation>
    <scope>NUCLEOTIDE SEQUENCE [LARGE SCALE GENOMIC DNA]</scope>
    <source>
        <strain evidence="3 4">NEAU-LL90</strain>
    </source>
</reference>
<keyword evidence="1" id="KW-0732">Signal</keyword>
<comment type="caution">
    <text evidence="3">The sequence shown here is derived from an EMBL/GenBank/DDBJ whole genome shotgun (WGS) entry which is preliminary data.</text>
</comment>
<dbReference type="Proteomes" id="UP000279275">
    <property type="component" value="Unassembled WGS sequence"/>
</dbReference>
<evidence type="ECO:0000259" key="2">
    <source>
        <dbReference type="Pfam" id="PF14230"/>
    </source>
</evidence>
<dbReference type="InterPro" id="IPR025637">
    <property type="entry name" value="DUF4333"/>
</dbReference>
<organism evidence="3 4">
    <name type="scientific">Nocardia stercoris</name>
    <dbReference type="NCBI Taxonomy" id="2483361"/>
    <lineage>
        <taxon>Bacteria</taxon>
        <taxon>Bacillati</taxon>
        <taxon>Actinomycetota</taxon>
        <taxon>Actinomycetes</taxon>
        <taxon>Mycobacteriales</taxon>
        <taxon>Nocardiaceae</taxon>
        <taxon>Nocardia</taxon>
    </lineage>
</organism>
<gene>
    <name evidence="3" type="ORF">EBN03_04785</name>
</gene>
<dbReference type="PROSITE" id="PS51257">
    <property type="entry name" value="PROKAR_LIPOPROTEIN"/>
    <property type="match status" value="1"/>
</dbReference>
<proteinExistence type="predicted"/>
<dbReference type="Pfam" id="PF14230">
    <property type="entry name" value="DUF4333"/>
    <property type="match status" value="1"/>
</dbReference>
<sequence>MRMIRIVTAIAAAASVVALAGCSVSVGGKSVDKNDVANEISQKLTEQVGKQPDKVECPGNLPAKVGATLVCTLTDGTTQYDVHVDVTGVDGDKALFDIKVDDNPKS</sequence>
<dbReference type="AlphaFoldDB" id="A0A3M2LFH0"/>